<protein>
    <submittedName>
        <fullName evidence="2">DUF302 domain-containing protein</fullName>
    </submittedName>
</protein>
<dbReference type="Gene3D" id="3.30.310.70">
    <property type="entry name" value="TT1751-like domain"/>
    <property type="match status" value="2"/>
</dbReference>
<evidence type="ECO:0000256" key="1">
    <source>
        <dbReference type="SAM" id="SignalP"/>
    </source>
</evidence>
<sequence>MMKHILFLLFSTVIALHAQGDLRIFSVDNDPTSDLPQVIERSLAANGFTIAANTEMNKPFNIQFQQSDFDVFYLLTAYHTDLSRTLVVKYPDAGIFVPMGFGIYQHKGEKQLHVSVLTAEAMAKIIGLKSVDPILKKIEAAALKALESAMPKASVAIENENPLPASGPLVSTYSLEVEEDEYDDVKEELAMGIQGGLSPKGFVLSNTLDFEMVVGEDESIDNPFDFYDTYSICKLKVIYNVAKTRPQASAFAPCTMMMYKKKGEDKIVIGFPGVYNWMSSARVQDDEAKAELMKAQNDFETLLGDLTE</sequence>
<dbReference type="Proteomes" id="UP001447842">
    <property type="component" value="Chromosome"/>
</dbReference>
<dbReference type="InterPro" id="IPR035923">
    <property type="entry name" value="TT1751-like_sf"/>
</dbReference>
<dbReference type="SUPFAM" id="SSF103247">
    <property type="entry name" value="TT1751-like"/>
    <property type="match status" value="2"/>
</dbReference>
<gene>
    <name evidence="2" type="ORF">WCY31_03715</name>
</gene>
<feature type="chain" id="PRO_5047511532" evidence="1">
    <location>
        <begin position="19"/>
        <end position="308"/>
    </location>
</feature>
<reference evidence="2 3" key="1">
    <citation type="submission" date="2024-03" db="EMBL/GenBank/DDBJ databases">
        <title>Sulfurimonas sp. HSL3-1.</title>
        <authorList>
            <person name="Wang S."/>
        </authorList>
    </citation>
    <scope>NUCLEOTIDE SEQUENCE [LARGE SCALE GENOMIC DNA]</scope>
    <source>
        <strain evidence="2 3">HSL3-1</strain>
    </source>
</reference>
<proteinExistence type="predicted"/>
<evidence type="ECO:0000313" key="2">
    <source>
        <dbReference type="EMBL" id="XAU15814.1"/>
    </source>
</evidence>
<dbReference type="EMBL" id="CP147920">
    <property type="protein sequence ID" value="XAU15814.1"/>
    <property type="molecule type" value="Genomic_DNA"/>
</dbReference>
<evidence type="ECO:0000313" key="3">
    <source>
        <dbReference type="Proteomes" id="UP001447842"/>
    </source>
</evidence>
<dbReference type="RefSeq" id="WP_345973183.1">
    <property type="nucleotide sequence ID" value="NZ_CP147920.1"/>
</dbReference>
<keyword evidence="1" id="KW-0732">Signal</keyword>
<accession>A0ABZ3HBV4</accession>
<name>A0ABZ3HBV4_9BACT</name>
<keyword evidence="3" id="KW-1185">Reference proteome</keyword>
<feature type="signal peptide" evidence="1">
    <location>
        <begin position="1"/>
        <end position="18"/>
    </location>
</feature>
<organism evidence="2 3">
    <name type="scientific">Sulfurimonas diazotrophicus</name>
    <dbReference type="NCBI Taxonomy" id="3131939"/>
    <lineage>
        <taxon>Bacteria</taxon>
        <taxon>Pseudomonadati</taxon>
        <taxon>Campylobacterota</taxon>
        <taxon>Epsilonproteobacteria</taxon>
        <taxon>Campylobacterales</taxon>
        <taxon>Sulfurimonadaceae</taxon>
        <taxon>Sulfurimonas</taxon>
    </lineage>
</organism>